<name>A0A2N3Y6Q1_SACSN</name>
<keyword evidence="2" id="KW-1185">Reference proteome</keyword>
<dbReference type="EMBL" id="PJNB01000001">
    <property type="protein sequence ID" value="PKW18545.1"/>
    <property type="molecule type" value="Genomic_DNA"/>
</dbReference>
<organism evidence="1 2">
    <name type="scientific">Saccharopolyspora spinosa</name>
    <dbReference type="NCBI Taxonomy" id="60894"/>
    <lineage>
        <taxon>Bacteria</taxon>
        <taxon>Bacillati</taxon>
        <taxon>Actinomycetota</taxon>
        <taxon>Actinomycetes</taxon>
        <taxon>Pseudonocardiales</taxon>
        <taxon>Pseudonocardiaceae</taxon>
        <taxon>Saccharopolyspora</taxon>
    </lineage>
</organism>
<accession>A0A2N3Y6Q1</accession>
<gene>
    <name evidence="1" type="ORF">A8926_6640</name>
</gene>
<evidence type="ECO:0000313" key="2">
    <source>
        <dbReference type="Proteomes" id="UP000233786"/>
    </source>
</evidence>
<comment type="caution">
    <text evidence="1">The sequence shown here is derived from an EMBL/GenBank/DDBJ whole genome shotgun (WGS) entry which is preliminary data.</text>
</comment>
<reference evidence="1" key="1">
    <citation type="submission" date="2017-12" db="EMBL/GenBank/DDBJ databases">
        <title>Sequencing the genomes of 1000 Actinobacteria strains.</title>
        <authorList>
            <person name="Klenk H.-P."/>
        </authorList>
    </citation>
    <scope>NUCLEOTIDE SEQUENCE [LARGE SCALE GENOMIC DNA]</scope>
    <source>
        <strain evidence="1">DSM 44228</strain>
    </source>
</reference>
<dbReference type="Proteomes" id="UP000233786">
    <property type="component" value="Unassembled WGS sequence"/>
</dbReference>
<protein>
    <submittedName>
        <fullName evidence="1">Uncharacterized protein</fullName>
    </submittedName>
</protein>
<sequence>MTAADRDGAVPPMLVAALETTTPDHLRTGPDADPLRLVLSTPDTDVLVCHRVELHLPVGTGPQHLVADPARLRLHTSADGWRVEHTGDDVFALSPPQPTEIVPGAPLELALDGVGVDTEPGTASIGVRLHGEHAGRPEDFGPFRYRLRTGNTPLIEYFRPDKLTVDNGKSTTLHWKGPKKDVKPYPTYWLYVGANAGEDVTKYMDADGKGSWDTGPLTTATSYGLVADTGSNDPPTATIAVTVNKPDLEVGRLSATGQIKLLTNPQALCDQPFEYQKAWGKSYTAATDGLLAANAHPLKDGTATITAIVYDDDREVGQCYSVIGTKDAPGNLLFPVPNGYTLDINANANGKPFHYQATWYPLGTGGLS</sequence>
<dbReference type="RefSeq" id="WP_010309916.1">
    <property type="nucleotide sequence ID" value="NZ_CP061007.1"/>
</dbReference>
<proteinExistence type="predicted"/>
<dbReference type="STRING" id="994479.GCA_000194155_04750"/>
<dbReference type="AlphaFoldDB" id="A0A2N3Y6Q1"/>
<evidence type="ECO:0000313" key="1">
    <source>
        <dbReference type="EMBL" id="PKW18545.1"/>
    </source>
</evidence>